<reference evidence="3" key="1">
    <citation type="submission" date="2020-05" db="EMBL/GenBank/DDBJ databases">
        <title>WGS assembly of Panicum virgatum.</title>
        <authorList>
            <person name="Lovell J.T."/>
            <person name="Jenkins J."/>
            <person name="Shu S."/>
            <person name="Juenger T.E."/>
            <person name="Schmutz J."/>
        </authorList>
    </citation>
    <scope>NUCLEOTIDE SEQUENCE</scope>
    <source>
        <strain evidence="3">AP13</strain>
    </source>
</reference>
<gene>
    <name evidence="3" type="ORF">PVAP13_2KG225600</name>
</gene>
<accession>A0A8T0VZQ2</accession>
<dbReference type="SUPFAM" id="SSF51101">
    <property type="entry name" value="Mannose-binding lectins"/>
    <property type="match status" value="1"/>
</dbReference>
<evidence type="ECO:0000259" key="2">
    <source>
        <dbReference type="PROSITE" id="PS51752"/>
    </source>
</evidence>
<protein>
    <recommendedName>
        <fullName evidence="2">Jacalin-type lectin domain-containing protein</fullName>
    </recommendedName>
</protein>
<feature type="domain" description="Jacalin-type lectin" evidence="2">
    <location>
        <begin position="14"/>
        <end position="162"/>
    </location>
</feature>
<keyword evidence="4" id="KW-1185">Reference proteome</keyword>
<dbReference type="GO" id="GO:0030246">
    <property type="term" value="F:carbohydrate binding"/>
    <property type="evidence" value="ECO:0007669"/>
    <property type="project" value="UniProtKB-KW"/>
</dbReference>
<name>A0A8T0VZQ2_PANVG</name>
<evidence type="ECO:0000256" key="1">
    <source>
        <dbReference type="ARBA" id="ARBA00022734"/>
    </source>
</evidence>
<evidence type="ECO:0000313" key="4">
    <source>
        <dbReference type="Proteomes" id="UP000823388"/>
    </source>
</evidence>
<keyword evidence="1" id="KW-0430">Lectin</keyword>
<dbReference type="InterPro" id="IPR036404">
    <property type="entry name" value="Jacalin-like_lectin_dom_sf"/>
</dbReference>
<dbReference type="PANTHER" id="PTHR46506">
    <property type="entry name" value="OS05G0143600 PROTEIN"/>
    <property type="match status" value="1"/>
</dbReference>
<proteinExistence type="predicted"/>
<dbReference type="CDD" id="cd09612">
    <property type="entry name" value="Jacalin"/>
    <property type="match status" value="1"/>
</dbReference>
<dbReference type="InterPro" id="IPR001229">
    <property type="entry name" value="Jacalin-like_lectin_dom"/>
</dbReference>
<dbReference type="PROSITE" id="PS51752">
    <property type="entry name" value="JACALIN_LECTIN"/>
    <property type="match status" value="1"/>
</dbReference>
<dbReference type="Pfam" id="PF01419">
    <property type="entry name" value="Jacalin"/>
    <property type="match status" value="1"/>
</dbReference>
<dbReference type="Proteomes" id="UP000823388">
    <property type="component" value="Chromosome 2K"/>
</dbReference>
<dbReference type="AlphaFoldDB" id="A0A8T0VZQ2"/>
<organism evidence="3 4">
    <name type="scientific">Panicum virgatum</name>
    <name type="common">Blackwell switchgrass</name>
    <dbReference type="NCBI Taxonomy" id="38727"/>
    <lineage>
        <taxon>Eukaryota</taxon>
        <taxon>Viridiplantae</taxon>
        <taxon>Streptophyta</taxon>
        <taxon>Embryophyta</taxon>
        <taxon>Tracheophyta</taxon>
        <taxon>Spermatophyta</taxon>
        <taxon>Magnoliopsida</taxon>
        <taxon>Liliopsida</taxon>
        <taxon>Poales</taxon>
        <taxon>Poaceae</taxon>
        <taxon>PACMAD clade</taxon>
        <taxon>Panicoideae</taxon>
        <taxon>Panicodae</taxon>
        <taxon>Paniceae</taxon>
        <taxon>Panicinae</taxon>
        <taxon>Panicum</taxon>
        <taxon>Panicum sect. Hiantes</taxon>
    </lineage>
</organism>
<dbReference type="InterPro" id="IPR033734">
    <property type="entry name" value="Jacalin-like_lectin_dom_plant"/>
</dbReference>
<evidence type="ECO:0000313" key="3">
    <source>
        <dbReference type="EMBL" id="KAG2641612.1"/>
    </source>
</evidence>
<dbReference type="Gene3D" id="2.100.10.30">
    <property type="entry name" value="Jacalin-like lectin domain"/>
    <property type="match status" value="1"/>
</dbReference>
<dbReference type="EMBL" id="CM029039">
    <property type="protein sequence ID" value="KAG2641612.1"/>
    <property type="molecule type" value="Genomic_DNA"/>
</dbReference>
<dbReference type="SMART" id="SM00915">
    <property type="entry name" value="Jacalin"/>
    <property type="match status" value="1"/>
</dbReference>
<comment type="caution">
    <text evidence="3">The sequence shown here is derived from an EMBL/GenBank/DDBJ whole genome shotgun (WGS) entry which is preliminary data.</text>
</comment>
<sequence>MNTAFCCAQVADGIDKIGPCGGGGGEHCDVTKIPHSLESITVRNGLIVDSIQFSYRDREGTLRTTECWGGPGGFEDVTVRLNSVLVHLSTLKRMSGTYAPFSEDETIVITSLTFVTSDNVKYGPLGTGGGATFDIHLTDGSIVGFFVRAGWFIDAIGVYVRR</sequence>